<evidence type="ECO:0000313" key="3">
    <source>
        <dbReference type="Proteomes" id="UP001313282"/>
    </source>
</evidence>
<protein>
    <recommendedName>
        <fullName evidence="4">F-box domain-containing protein</fullName>
    </recommendedName>
</protein>
<evidence type="ECO:0008006" key="4">
    <source>
        <dbReference type="Google" id="ProtNLM"/>
    </source>
</evidence>
<evidence type="ECO:0000313" key="2">
    <source>
        <dbReference type="EMBL" id="KAK6345660.1"/>
    </source>
</evidence>
<comment type="caution">
    <text evidence="2">The sequence shown here is derived from an EMBL/GenBank/DDBJ whole genome shotgun (WGS) entry which is preliminary data.</text>
</comment>
<name>A0AAN8MTQ9_9PEZI</name>
<accession>A0AAN8MTQ9</accession>
<proteinExistence type="predicted"/>
<sequence>MGLTNLPPELLGQVALLLDSLRDLASLALVNKVFSDVVRPHFCRFITFGLPPEGRDWSVKNRFDSIPERHLRRIKHIEVIHSSRINRWGSSDVDLGFWRYKSSELDENYNVGEGYETAPTTFNKMLAELIGNLRPGQLESFRFNRHSCGRVSHRTDIDIPILAALTNPETRLTRLDLAFDPCLESEDCSIFNFPHLIYFSYKAYNVSSQYHRIFSLLSSCQDTLEEFHASNWRPHASEPSMLSGFRGWRGCENCRRICRGTGLSGGKRIHLKSLKKWKLHGSSLCAHNMLALYHRESILDKVPVLKYGESSSIGFTCADGGSGLDWKTCWQYLLYQYFEPREKATLSDFLEVTTGFEKVTFSKVCSAKSRWDWIEGLKKGHQKSLRRLKLKSCALSADEEDVEYIGNSFPDLEELTVEMKDSIGTDFIPDCVFDKSIFPSLKVFRSTGAPSKEDTSFREKICQKILSSLLAGKLSSNIQKIYVGTANYLFIIDREARTSNNDEIEDKSEIQDRIFEGGLTVDEGLAIYGLRVTEIKNQNRRTLWKNKVKEVYEPKDKTFVDVQTKAPALESTDTGPAGVSKPAPAETM</sequence>
<dbReference type="AlphaFoldDB" id="A0AAN8MTQ9"/>
<organism evidence="2 3">
    <name type="scientific">Orbilia javanica</name>
    <dbReference type="NCBI Taxonomy" id="47235"/>
    <lineage>
        <taxon>Eukaryota</taxon>
        <taxon>Fungi</taxon>
        <taxon>Dikarya</taxon>
        <taxon>Ascomycota</taxon>
        <taxon>Pezizomycotina</taxon>
        <taxon>Orbiliomycetes</taxon>
        <taxon>Orbiliales</taxon>
        <taxon>Orbiliaceae</taxon>
        <taxon>Orbilia</taxon>
    </lineage>
</organism>
<dbReference type="Proteomes" id="UP001313282">
    <property type="component" value="Unassembled WGS sequence"/>
</dbReference>
<gene>
    <name evidence="2" type="ORF">TWF718_007570</name>
</gene>
<evidence type="ECO:0000256" key="1">
    <source>
        <dbReference type="SAM" id="MobiDB-lite"/>
    </source>
</evidence>
<reference evidence="2 3" key="1">
    <citation type="submission" date="2019-10" db="EMBL/GenBank/DDBJ databases">
        <authorList>
            <person name="Palmer J.M."/>
        </authorList>
    </citation>
    <scope>NUCLEOTIDE SEQUENCE [LARGE SCALE GENOMIC DNA]</scope>
    <source>
        <strain evidence="2 3">TWF718</strain>
    </source>
</reference>
<keyword evidence="3" id="KW-1185">Reference proteome</keyword>
<dbReference type="CDD" id="cd09917">
    <property type="entry name" value="F-box_SF"/>
    <property type="match status" value="1"/>
</dbReference>
<dbReference type="EMBL" id="JAVHNR010000004">
    <property type="protein sequence ID" value="KAK6345660.1"/>
    <property type="molecule type" value="Genomic_DNA"/>
</dbReference>
<feature type="region of interest" description="Disordered" evidence="1">
    <location>
        <begin position="565"/>
        <end position="588"/>
    </location>
</feature>